<dbReference type="Pfam" id="PF10170">
    <property type="entry name" value="C6_DPF"/>
    <property type="match status" value="1"/>
</dbReference>
<dbReference type="InterPro" id="IPR042426">
    <property type="entry name" value="CDPF1"/>
</dbReference>
<evidence type="ECO:0000256" key="1">
    <source>
        <dbReference type="ARBA" id="ARBA00007917"/>
    </source>
</evidence>
<feature type="domain" description="Cysteine-rich DPF motif" evidence="3">
    <location>
        <begin position="7"/>
        <end position="99"/>
    </location>
</feature>
<dbReference type="Bgee" id="ENSOANG00000036814">
    <property type="expression patterns" value="Expressed in liver and 7 other cell types or tissues"/>
</dbReference>
<keyword evidence="5" id="KW-1185">Reference proteome</keyword>
<reference evidence="4" key="2">
    <citation type="submission" date="2025-08" db="UniProtKB">
        <authorList>
            <consortium name="Ensembl"/>
        </authorList>
    </citation>
    <scope>IDENTIFICATION</scope>
    <source>
        <strain evidence="4">Glennie</strain>
    </source>
</reference>
<organism evidence="4 5">
    <name type="scientific">Ornithorhynchus anatinus</name>
    <name type="common">Duckbill platypus</name>
    <dbReference type="NCBI Taxonomy" id="9258"/>
    <lineage>
        <taxon>Eukaryota</taxon>
        <taxon>Metazoa</taxon>
        <taxon>Chordata</taxon>
        <taxon>Craniata</taxon>
        <taxon>Vertebrata</taxon>
        <taxon>Euteleostomi</taxon>
        <taxon>Mammalia</taxon>
        <taxon>Monotremata</taxon>
        <taxon>Ornithorhynchidae</taxon>
        <taxon>Ornithorhynchus</taxon>
    </lineage>
</organism>
<dbReference type="PANTHER" id="PTHR31849:SF1">
    <property type="entry name" value="CYSTEINE-RICH DPF MOTIF DOMAIN-CONTAINING PROTEIN 1"/>
    <property type="match status" value="1"/>
</dbReference>
<dbReference type="FunCoup" id="A0A6I8PB56">
    <property type="interactions" value="55"/>
</dbReference>
<evidence type="ECO:0000259" key="3">
    <source>
        <dbReference type="Pfam" id="PF10170"/>
    </source>
</evidence>
<dbReference type="GeneTree" id="ENSGT00390000007925"/>
<dbReference type="AlphaFoldDB" id="A0A6I8PB56"/>
<reference evidence="4 5" key="1">
    <citation type="journal article" date="2008" name="Nature">
        <title>Genome analysis of the platypus reveals unique signatures of evolution.</title>
        <authorList>
            <person name="Warren W.C."/>
            <person name="Hillier L.W."/>
            <person name="Marshall Graves J.A."/>
            <person name="Birney E."/>
            <person name="Ponting C.P."/>
            <person name="Grutzner F."/>
            <person name="Belov K."/>
            <person name="Miller W."/>
            <person name="Clarke L."/>
            <person name="Chinwalla A.T."/>
            <person name="Yang S.P."/>
            <person name="Heger A."/>
            <person name="Locke D.P."/>
            <person name="Miethke P."/>
            <person name="Waters P.D."/>
            <person name="Veyrunes F."/>
            <person name="Fulton L."/>
            <person name="Fulton B."/>
            <person name="Graves T."/>
            <person name="Wallis J."/>
            <person name="Puente X.S."/>
            <person name="Lopez-Otin C."/>
            <person name="Ordonez G.R."/>
            <person name="Eichler E.E."/>
            <person name="Chen L."/>
            <person name="Cheng Z."/>
            <person name="Deakin J.E."/>
            <person name="Alsop A."/>
            <person name="Thompson K."/>
            <person name="Kirby P."/>
            <person name="Papenfuss A.T."/>
            <person name="Wakefield M.J."/>
            <person name="Olender T."/>
            <person name="Lancet D."/>
            <person name="Huttley G.A."/>
            <person name="Smit A.F."/>
            <person name="Pask A."/>
            <person name="Temple-Smith P."/>
            <person name="Batzer M.A."/>
            <person name="Walker J.A."/>
            <person name="Konkel M.K."/>
            <person name="Harris R.S."/>
            <person name="Whittington C.M."/>
            <person name="Wong E.S."/>
            <person name="Gemmell N.J."/>
            <person name="Buschiazzo E."/>
            <person name="Vargas Jentzsch I.M."/>
            <person name="Merkel A."/>
            <person name="Schmitz J."/>
            <person name="Zemann A."/>
            <person name="Churakov G."/>
            <person name="Kriegs J.O."/>
            <person name="Brosius J."/>
            <person name="Murchison E.P."/>
            <person name="Sachidanandam R."/>
            <person name="Smith C."/>
            <person name="Hannon G.J."/>
            <person name="Tsend-Ayush E."/>
            <person name="McMillan D."/>
            <person name="Attenborough R."/>
            <person name="Rens W."/>
            <person name="Ferguson-Smith M."/>
            <person name="Lefevre C.M."/>
            <person name="Sharp J.A."/>
            <person name="Nicholas K.R."/>
            <person name="Ray D.A."/>
            <person name="Kube M."/>
            <person name="Reinhardt R."/>
            <person name="Pringle T.H."/>
            <person name="Taylor J."/>
            <person name="Jones R.C."/>
            <person name="Nixon B."/>
            <person name="Dacheux J.L."/>
            <person name="Niwa H."/>
            <person name="Sekita Y."/>
            <person name="Huang X."/>
            <person name="Stark A."/>
            <person name="Kheradpour P."/>
            <person name="Kellis M."/>
            <person name="Flicek P."/>
            <person name="Chen Y."/>
            <person name="Webber C."/>
            <person name="Hardison R."/>
            <person name="Nelson J."/>
            <person name="Hallsworth-Pepin K."/>
            <person name="Delehaunty K."/>
            <person name="Markovic C."/>
            <person name="Minx P."/>
            <person name="Feng Y."/>
            <person name="Kremitzki C."/>
            <person name="Mitreva M."/>
            <person name="Glasscock J."/>
            <person name="Wylie T."/>
            <person name="Wohldmann P."/>
            <person name="Thiru P."/>
            <person name="Nhan M.N."/>
            <person name="Pohl C.S."/>
            <person name="Smith S.M."/>
            <person name="Hou S."/>
            <person name="Nefedov M."/>
            <person name="de Jong P.J."/>
            <person name="Renfree M.B."/>
            <person name="Mardis E.R."/>
            <person name="Wilson R.K."/>
        </authorList>
    </citation>
    <scope>NUCLEOTIDE SEQUENCE [LARGE SCALE GENOMIC DNA]</scope>
    <source>
        <strain evidence="4 5">Glennie</strain>
    </source>
</reference>
<dbReference type="Proteomes" id="UP000002279">
    <property type="component" value="Chromosome 14"/>
</dbReference>
<reference evidence="4" key="3">
    <citation type="submission" date="2025-09" db="UniProtKB">
        <authorList>
            <consortium name="Ensembl"/>
        </authorList>
    </citation>
    <scope>IDENTIFICATION</scope>
    <source>
        <strain evidence="4">Glennie</strain>
    </source>
</reference>
<sequence length="117" mass="13022">MASAGLFECRLCGLSAPYGYVGRRPPDSRSVVLLEESYVTRDPFAPGKDKFLVVGSRCGLCDKPVCAGPGCSLFYSKRFCLPCTWENIDAFPREIRHDLEKKRAETKPSSKKPDSRT</sequence>
<name>A0A6I8PB56_ORNAN</name>
<dbReference type="PANTHER" id="PTHR31849">
    <property type="entry name" value="CYSTEINE-RICH PDF MOTIF DOMAIN-CONTAINING PROTEIN 1"/>
    <property type="match status" value="1"/>
</dbReference>
<evidence type="ECO:0000313" key="4">
    <source>
        <dbReference type="Ensembl" id="ENSOANP00000051120.1"/>
    </source>
</evidence>
<dbReference type="InterPro" id="IPR018785">
    <property type="entry name" value="CDPF1_dom"/>
</dbReference>
<proteinExistence type="inferred from homology"/>
<evidence type="ECO:0000256" key="2">
    <source>
        <dbReference type="ARBA" id="ARBA00014801"/>
    </source>
</evidence>
<dbReference type="Ensembl" id="ENSOANT00000065945.1">
    <property type="protein sequence ID" value="ENSOANP00000051120.1"/>
    <property type="gene ID" value="ENSOANG00000036814.1"/>
</dbReference>
<accession>A0A6I8PB56</accession>
<dbReference type="OMA" id="CDMHELV"/>
<dbReference type="InParanoid" id="A0A6I8PB56"/>
<evidence type="ECO:0000313" key="5">
    <source>
        <dbReference type="Proteomes" id="UP000002279"/>
    </source>
</evidence>
<protein>
    <recommendedName>
        <fullName evidence="2">Cysteine-rich DPF motif domain-containing protein 1</fullName>
    </recommendedName>
</protein>
<gene>
    <name evidence="4" type="primary">CDPF1</name>
</gene>
<comment type="similarity">
    <text evidence="1">Belongs to the CDPF1 family.</text>
</comment>
<dbReference type="PRINTS" id="PR01995">
    <property type="entry name" value="UPF0595"/>
</dbReference>